<dbReference type="AlphaFoldDB" id="A0A1G6Q5P6"/>
<dbReference type="SUPFAM" id="SSF48371">
    <property type="entry name" value="ARM repeat"/>
    <property type="match status" value="1"/>
</dbReference>
<protein>
    <submittedName>
        <fullName evidence="1">Uncharacterized protein</fullName>
    </submittedName>
</protein>
<evidence type="ECO:0000313" key="1">
    <source>
        <dbReference type="EMBL" id="SDC86925.1"/>
    </source>
</evidence>
<dbReference type="Proteomes" id="UP000199060">
    <property type="component" value="Unassembled WGS sequence"/>
</dbReference>
<proteinExistence type="predicted"/>
<dbReference type="InterPro" id="IPR042236">
    <property type="entry name" value="PI3K_accessory_sf"/>
</dbReference>
<keyword evidence="2" id="KW-1185">Reference proteome</keyword>
<gene>
    <name evidence="1" type="ORF">SAMN04488104_100824</name>
</gene>
<accession>A0A1G6Q5P6</accession>
<name>A0A1G6Q5P6_9BACT</name>
<dbReference type="InterPro" id="IPR016024">
    <property type="entry name" value="ARM-type_fold"/>
</dbReference>
<reference evidence="2" key="1">
    <citation type="submission" date="2016-10" db="EMBL/GenBank/DDBJ databases">
        <authorList>
            <person name="Varghese N."/>
            <person name="Submissions S."/>
        </authorList>
    </citation>
    <scope>NUCLEOTIDE SEQUENCE [LARGE SCALE GENOMIC DNA]</scope>
    <source>
        <strain evidence="2">DSM 23095</strain>
    </source>
</reference>
<dbReference type="EMBL" id="FNAC01000008">
    <property type="protein sequence ID" value="SDC86925.1"/>
    <property type="molecule type" value="Genomic_DNA"/>
</dbReference>
<dbReference type="STRING" id="686796.SAMN04488104_100824"/>
<evidence type="ECO:0000313" key="2">
    <source>
        <dbReference type="Proteomes" id="UP000199060"/>
    </source>
</evidence>
<sequence length="109" mass="12705">MDELVKKFALLTIEKESDPFNSKKANRLFDQRHAIFKTLQKENKLIDLKQLFDHRDLNVVLAAATHYLVENPKEALEKLSDLSKIDGIIGFAAKNWIEQWKNGEVNFDY</sequence>
<dbReference type="Gene3D" id="1.25.40.70">
    <property type="entry name" value="Phosphatidylinositol 3-kinase, accessory domain (PIK)"/>
    <property type="match status" value="1"/>
</dbReference>
<organism evidence="1 2">
    <name type="scientific">Algoriphagus faecimaris</name>
    <dbReference type="NCBI Taxonomy" id="686796"/>
    <lineage>
        <taxon>Bacteria</taxon>
        <taxon>Pseudomonadati</taxon>
        <taxon>Bacteroidota</taxon>
        <taxon>Cytophagia</taxon>
        <taxon>Cytophagales</taxon>
        <taxon>Cyclobacteriaceae</taxon>
        <taxon>Algoriphagus</taxon>
    </lineage>
</organism>